<dbReference type="OrthoDB" id="10249433at2759"/>
<dbReference type="PANTHER" id="PTHR11614">
    <property type="entry name" value="PHOSPHOLIPASE-RELATED"/>
    <property type="match status" value="1"/>
</dbReference>
<reference evidence="4" key="2">
    <citation type="submission" date="2015-01" db="EMBL/GenBank/DDBJ databases">
        <title>Evolutionary Origins and Diversification of the Mycorrhizal Mutualists.</title>
        <authorList>
            <consortium name="DOE Joint Genome Institute"/>
            <consortium name="Mycorrhizal Genomics Consortium"/>
            <person name="Kohler A."/>
            <person name="Kuo A."/>
            <person name="Nagy L.G."/>
            <person name="Floudas D."/>
            <person name="Copeland A."/>
            <person name="Barry K.W."/>
            <person name="Cichocki N."/>
            <person name="Veneault-Fourrey C."/>
            <person name="LaButti K."/>
            <person name="Lindquist E.A."/>
            <person name="Lipzen A."/>
            <person name="Lundell T."/>
            <person name="Morin E."/>
            <person name="Murat C."/>
            <person name="Riley R."/>
            <person name="Ohm R."/>
            <person name="Sun H."/>
            <person name="Tunlid A."/>
            <person name="Henrissat B."/>
            <person name="Grigoriev I.V."/>
            <person name="Hibbett D.S."/>
            <person name="Martin F."/>
        </authorList>
    </citation>
    <scope>NUCLEOTIDE SEQUENCE [LARGE SCALE GENOMIC DNA]</scope>
    <source>
        <strain evidence="4">MAFF 305830</strain>
    </source>
</reference>
<gene>
    <name evidence="3" type="ORF">M408DRAFT_327688</name>
</gene>
<feature type="domain" description="Serine aminopeptidase S33" evidence="2">
    <location>
        <begin position="31"/>
        <end position="283"/>
    </location>
</feature>
<protein>
    <recommendedName>
        <fullName evidence="2">Serine aminopeptidase S33 domain-containing protein</fullName>
    </recommendedName>
</protein>
<sequence>MSDSTPVPYTDEWVTGSGGIKLFARLQAPSHVKGAVVFVHGFIEHLARYDLVRESLCDKGFAVLFYDQRGFGQSALNVKSRSTGSSYGKNTRPELLDDVQCMLHLARERFKTDNLYLYGHSMGGSIVLQYTCIGKDDLKVKQYLRGVVSTSPLIRQRNPAAAMKLTLGHIAQTVLPWVMIPAPVEAKALCHDEEIQKAYLADPLVIQKGTLRGIDSMLRSGVQVAEHDYQSWPESIPVFLIHGTDDQVTSPQATQQFHDGIKATDKKIELISGGFHELHNEPEFKFKLLSDITTWLNEHVPKAGAVAHHETHAPADSVTEAPAGAKL</sequence>
<name>A0A0C3BH43_SERVB</name>
<dbReference type="Gene3D" id="3.40.50.1820">
    <property type="entry name" value="alpha/beta hydrolase"/>
    <property type="match status" value="1"/>
</dbReference>
<dbReference type="InterPro" id="IPR029058">
    <property type="entry name" value="AB_hydrolase_fold"/>
</dbReference>
<evidence type="ECO:0000256" key="1">
    <source>
        <dbReference type="SAM" id="MobiDB-lite"/>
    </source>
</evidence>
<evidence type="ECO:0000313" key="4">
    <source>
        <dbReference type="Proteomes" id="UP000054097"/>
    </source>
</evidence>
<accession>A0A0C3BH43</accession>
<dbReference type="Pfam" id="PF12146">
    <property type="entry name" value="Hydrolase_4"/>
    <property type="match status" value="1"/>
</dbReference>
<dbReference type="EMBL" id="KN824282">
    <property type="protein sequence ID" value="KIM31494.1"/>
    <property type="molecule type" value="Genomic_DNA"/>
</dbReference>
<dbReference type="AlphaFoldDB" id="A0A0C3BH43"/>
<dbReference type="HOGENOM" id="CLU_026209_5_2_1"/>
<feature type="region of interest" description="Disordered" evidence="1">
    <location>
        <begin position="306"/>
        <end position="327"/>
    </location>
</feature>
<dbReference type="STRING" id="933852.A0A0C3BH43"/>
<evidence type="ECO:0000313" key="3">
    <source>
        <dbReference type="EMBL" id="KIM31494.1"/>
    </source>
</evidence>
<reference evidence="3 4" key="1">
    <citation type="submission" date="2014-04" db="EMBL/GenBank/DDBJ databases">
        <authorList>
            <consortium name="DOE Joint Genome Institute"/>
            <person name="Kuo A."/>
            <person name="Zuccaro A."/>
            <person name="Kohler A."/>
            <person name="Nagy L.G."/>
            <person name="Floudas D."/>
            <person name="Copeland A."/>
            <person name="Barry K.W."/>
            <person name="Cichocki N."/>
            <person name="Veneault-Fourrey C."/>
            <person name="LaButti K."/>
            <person name="Lindquist E.A."/>
            <person name="Lipzen A."/>
            <person name="Lundell T."/>
            <person name="Morin E."/>
            <person name="Murat C."/>
            <person name="Sun H."/>
            <person name="Tunlid A."/>
            <person name="Henrissat B."/>
            <person name="Grigoriev I.V."/>
            <person name="Hibbett D.S."/>
            <person name="Martin F."/>
            <person name="Nordberg H.P."/>
            <person name="Cantor M.N."/>
            <person name="Hua S.X."/>
        </authorList>
    </citation>
    <scope>NUCLEOTIDE SEQUENCE [LARGE SCALE GENOMIC DNA]</scope>
    <source>
        <strain evidence="3 4">MAFF 305830</strain>
    </source>
</reference>
<dbReference type="Proteomes" id="UP000054097">
    <property type="component" value="Unassembled WGS sequence"/>
</dbReference>
<dbReference type="InterPro" id="IPR022742">
    <property type="entry name" value="Hydrolase_4"/>
</dbReference>
<evidence type="ECO:0000259" key="2">
    <source>
        <dbReference type="Pfam" id="PF12146"/>
    </source>
</evidence>
<dbReference type="SUPFAM" id="SSF53474">
    <property type="entry name" value="alpha/beta-Hydrolases"/>
    <property type="match status" value="1"/>
</dbReference>
<keyword evidence="4" id="KW-1185">Reference proteome</keyword>
<dbReference type="InterPro" id="IPR051044">
    <property type="entry name" value="MAG_DAG_Lipase"/>
</dbReference>
<organism evidence="3 4">
    <name type="scientific">Serendipita vermifera MAFF 305830</name>
    <dbReference type="NCBI Taxonomy" id="933852"/>
    <lineage>
        <taxon>Eukaryota</taxon>
        <taxon>Fungi</taxon>
        <taxon>Dikarya</taxon>
        <taxon>Basidiomycota</taxon>
        <taxon>Agaricomycotina</taxon>
        <taxon>Agaricomycetes</taxon>
        <taxon>Sebacinales</taxon>
        <taxon>Serendipitaceae</taxon>
        <taxon>Serendipita</taxon>
    </lineage>
</organism>
<proteinExistence type="predicted"/>